<sequence>MAVWGRVGVQICEAATTLFDKSKKSLIGDGSFHGFVAATLHEVPNAQAVAPPEAYGALVYAQQGQTVQKRVSEIMPGDVVLLRDAKLKGHKGLAAYSLSVGQGEDVVGIVGEFEGKKSKVRVFQANQHVGQQTVESVSYRLDDLKSGTIKVFRVLEA</sequence>
<dbReference type="VEuPathDB" id="FungiDB:SCHCODRAFT_02664635"/>
<evidence type="ECO:0000313" key="2">
    <source>
        <dbReference type="EMBL" id="EFI99656.1"/>
    </source>
</evidence>
<reference evidence="2 3" key="1">
    <citation type="journal article" date="2010" name="Nat. Biotechnol.">
        <title>Genome sequence of the model mushroom Schizophyllum commune.</title>
        <authorList>
            <person name="Ohm R.A."/>
            <person name="de Jong J.F."/>
            <person name="Lugones L.G."/>
            <person name="Aerts A."/>
            <person name="Kothe E."/>
            <person name="Stajich J.E."/>
            <person name="de Vries R.P."/>
            <person name="Record E."/>
            <person name="Levasseur A."/>
            <person name="Baker S.E."/>
            <person name="Bartholomew K.A."/>
            <person name="Coutinho P.M."/>
            <person name="Erdmann S."/>
            <person name="Fowler T.J."/>
            <person name="Gathman A.C."/>
            <person name="Lombard V."/>
            <person name="Henrissat B."/>
            <person name="Knabe N."/>
            <person name="Kuees U."/>
            <person name="Lilly W.W."/>
            <person name="Lindquist E."/>
            <person name="Lucas S."/>
            <person name="Magnuson J.K."/>
            <person name="Piumi F."/>
            <person name="Raudaskoski M."/>
            <person name="Salamov A."/>
            <person name="Schmutz J."/>
            <person name="Schwarze F.W.M.R."/>
            <person name="vanKuyk P.A."/>
            <person name="Horton J.S."/>
            <person name="Grigoriev I.V."/>
            <person name="Woesten H.A.B."/>
        </authorList>
    </citation>
    <scope>NUCLEOTIDE SEQUENCE [LARGE SCALE GENOMIC DNA]</scope>
    <source>
        <strain evidence="3">H4-8 / FGSC 9210</strain>
    </source>
</reference>
<dbReference type="EMBL" id="GL377304">
    <property type="protein sequence ID" value="EFI99656.1"/>
    <property type="molecule type" value="Genomic_DNA"/>
</dbReference>
<accession>D8PXE2</accession>
<dbReference type="GeneID" id="9585756"/>
<feature type="domain" description="BBC1/AIM3 cysteine proteinase-fold" evidence="1">
    <location>
        <begin position="2"/>
        <end position="156"/>
    </location>
</feature>
<dbReference type="Proteomes" id="UP000007431">
    <property type="component" value="Unassembled WGS sequence"/>
</dbReference>
<dbReference type="STRING" id="578458.D8PXE2"/>
<dbReference type="InParanoid" id="D8PXE2"/>
<dbReference type="HOGENOM" id="CLU_080462_1_0_1"/>
<dbReference type="eggNOG" id="ENOG502QQMM">
    <property type="taxonomic scope" value="Eukaryota"/>
</dbReference>
<dbReference type="InterPro" id="IPR057402">
    <property type="entry name" value="AIM3_BBC1_C"/>
</dbReference>
<dbReference type="Pfam" id="PF25459">
    <property type="entry name" value="AIM3_BBC1_C"/>
    <property type="match status" value="1"/>
</dbReference>
<gene>
    <name evidence="2" type="ORF">SCHCODRAFT_66855</name>
</gene>
<keyword evidence="3" id="KW-1185">Reference proteome</keyword>
<protein>
    <recommendedName>
        <fullName evidence="1">BBC1/AIM3 cysteine proteinase-fold domain-containing protein</fullName>
    </recommendedName>
</protein>
<dbReference type="OMA" id="YQANQHV"/>
<evidence type="ECO:0000313" key="3">
    <source>
        <dbReference type="Proteomes" id="UP000007431"/>
    </source>
</evidence>
<proteinExistence type="predicted"/>
<evidence type="ECO:0000259" key="1">
    <source>
        <dbReference type="Pfam" id="PF25459"/>
    </source>
</evidence>
<dbReference type="OrthoDB" id="207120at2759"/>
<dbReference type="RefSeq" id="XP_003034559.1">
    <property type="nucleotide sequence ID" value="XM_003034513.1"/>
</dbReference>
<organism evidence="3">
    <name type="scientific">Schizophyllum commune (strain H4-8 / FGSC 9210)</name>
    <name type="common">Split gill fungus</name>
    <dbReference type="NCBI Taxonomy" id="578458"/>
    <lineage>
        <taxon>Eukaryota</taxon>
        <taxon>Fungi</taxon>
        <taxon>Dikarya</taxon>
        <taxon>Basidiomycota</taxon>
        <taxon>Agaricomycotina</taxon>
        <taxon>Agaricomycetes</taxon>
        <taxon>Agaricomycetidae</taxon>
        <taxon>Agaricales</taxon>
        <taxon>Schizophyllaceae</taxon>
        <taxon>Schizophyllum</taxon>
    </lineage>
</organism>
<dbReference type="KEGG" id="scm:SCHCO_02664635"/>
<name>D8PXE2_SCHCM</name>
<dbReference type="AlphaFoldDB" id="D8PXE2"/>